<accession>A0A238BWM7</accession>
<organism evidence="1 2">
    <name type="scientific">Onchocerca flexuosa</name>
    <dbReference type="NCBI Taxonomy" id="387005"/>
    <lineage>
        <taxon>Eukaryota</taxon>
        <taxon>Metazoa</taxon>
        <taxon>Ecdysozoa</taxon>
        <taxon>Nematoda</taxon>
        <taxon>Chromadorea</taxon>
        <taxon>Rhabditida</taxon>
        <taxon>Spirurina</taxon>
        <taxon>Spiruromorpha</taxon>
        <taxon>Filarioidea</taxon>
        <taxon>Onchocercidae</taxon>
        <taxon>Onchocerca</taxon>
    </lineage>
</organism>
<protein>
    <submittedName>
        <fullName evidence="1">Uncharacterized protein</fullName>
    </submittedName>
</protein>
<dbReference type="Proteomes" id="UP000242913">
    <property type="component" value="Unassembled WGS sequence"/>
</dbReference>
<dbReference type="AlphaFoldDB" id="A0A238BWM7"/>
<sequence length="34" mass="3880">MQPVVCHAIARAKDEVNKSFLTKNVRICRAFTEC</sequence>
<name>A0A238BWM7_9BILA</name>
<dbReference type="EMBL" id="KZ269997">
    <property type="protein sequence ID" value="OZC09080.1"/>
    <property type="molecule type" value="Genomic_DNA"/>
</dbReference>
<reference evidence="1 2" key="1">
    <citation type="submission" date="2015-12" db="EMBL/GenBank/DDBJ databases">
        <title>Draft genome of the nematode, Onchocerca flexuosa.</title>
        <authorList>
            <person name="Mitreva M."/>
        </authorList>
    </citation>
    <scope>NUCLEOTIDE SEQUENCE [LARGE SCALE GENOMIC DNA]</scope>
    <source>
        <strain evidence="1">Red Deer</strain>
    </source>
</reference>
<proteinExistence type="predicted"/>
<evidence type="ECO:0000313" key="1">
    <source>
        <dbReference type="EMBL" id="OZC09080.1"/>
    </source>
</evidence>
<keyword evidence="2" id="KW-1185">Reference proteome</keyword>
<evidence type="ECO:0000313" key="2">
    <source>
        <dbReference type="Proteomes" id="UP000242913"/>
    </source>
</evidence>
<gene>
    <name evidence="1" type="ORF">X798_03827</name>
</gene>